<comment type="caution">
    <text evidence="9">The sequence shown here is derived from an EMBL/GenBank/DDBJ whole genome shotgun (WGS) entry which is preliminary data.</text>
</comment>
<dbReference type="InterPro" id="IPR050072">
    <property type="entry name" value="Peptidase_M20A"/>
</dbReference>
<dbReference type="GO" id="GO:0008270">
    <property type="term" value="F:zinc ion binding"/>
    <property type="evidence" value="ECO:0007669"/>
    <property type="project" value="InterPro"/>
</dbReference>
<dbReference type="GO" id="GO:0008237">
    <property type="term" value="F:metallopeptidase activity"/>
    <property type="evidence" value="ECO:0007669"/>
    <property type="project" value="UniProtKB-KW"/>
</dbReference>
<gene>
    <name evidence="9" type="ORF">CLOHIR_00544</name>
</gene>
<evidence type="ECO:0000256" key="4">
    <source>
        <dbReference type="ARBA" id="ARBA00022723"/>
    </source>
</evidence>
<keyword evidence="6" id="KW-0862">Zinc</keyword>
<dbReference type="OrthoDB" id="9761532at2"/>
<evidence type="ECO:0000313" key="10">
    <source>
        <dbReference type="Proteomes" id="UP000003178"/>
    </source>
</evidence>
<dbReference type="Proteomes" id="UP000003178">
    <property type="component" value="Unassembled WGS sequence"/>
</dbReference>
<dbReference type="InterPro" id="IPR001261">
    <property type="entry name" value="ArgE/DapE_CS"/>
</dbReference>
<keyword evidence="5" id="KW-0378">Hydrolase</keyword>
<dbReference type="SUPFAM" id="SSF55031">
    <property type="entry name" value="Bacterial exopeptidase dimerisation domain"/>
    <property type="match status" value="1"/>
</dbReference>
<dbReference type="Pfam" id="PF01546">
    <property type="entry name" value="Peptidase_M20"/>
    <property type="match status" value="1"/>
</dbReference>
<dbReference type="InterPro" id="IPR036264">
    <property type="entry name" value="Bact_exopeptidase_dim_dom"/>
</dbReference>
<keyword evidence="7" id="KW-0224">Dipeptidase</keyword>
<proteinExistence type="inferred from homology"/>
<name>B6FXE5_PEPHT</name>
<dbReference type="PROSITE" id="PS00758">
    <property type="entry name" value="ARGE_DAPE_CPG2_1"/>
    <property type="match status" value="1"/>
</dbReference>
<dbReference type="EMBL" id="ABWP01000020">
    <property type="protein sequence ID" value="EEA85795.1"/>
    <property type="molecule type" value="Genomic_DNA"/>
</dbReference>
<keyword evidence="8" id="KW-0482">Metalloprotease</keyword>
<dbReference type="GO" id="GO:0016805">
    <property type="term" value="F:dipeptidase activity"/>
    <property type="evidence" value="ECO:0007669"/>
    <property type="project" value="UniProtKB-KW"/>
</dbReference>
<sequence>MENKIKNIVNENSRDMVESIKAAVRINSVMDEKTTTESMPFGKGVDDALRKTLEIAESLGFKTVYKDGYYGYAEVGEGEELIGILGHIDVVPVGDESKWKFPPFSATEEDGYIYGRGTQDDKGPTIAAMYAVKALLDVGVKFGKRVRFIIGGDEENLWRCIAKYTENGEEIPSMGFTPDSSFPVTNAEKSLVQFYLRGKGSKELSLNISGALNAVPGVANYTGKLADKLVEKLDELKFEYEKDGESVTVIGKRVHSASADKGVNAIERLCKALYEIGVEDDVVRFVAELSDSVGSKILPNCIDDVSGTLTFNLGELIINENESVLGYDSRIPVKYTIEDLENAVKEKAANYGLEFEEFDRLKSLYVPADSKLIKTLVSVYEQETGLEGTPMSSGGATYAKALDNCVAFGAMFPFDEKTEHQENERVDIKNTIKATEIYALAIYKLLKL</sequence>
<dbReference type="GO" id="GO:0006526">
    <property type="term" value="P:L-arginine biosynthetic process"/>
    <property type="evidence" value="ECO:0007669"/>
    <property type="project" value="TreeGrafter"/>
</dbReference>
<keyword evidence="3 9" id="KW-0645">Protease</keyword>
<evidence type="ECO:0000256" key="6">
    <source>
        <dbReference type="ARBA" id="ARBA00022833"/>
    </source>
</evidence>
<dbReference type="PANTHER" id="PTHR43808:SF31">
    <property type="entry name" value="N-ACETYL-L-CITRULLINE DEACETYLASE"/>
    <property type="match status" value="1"/>
</dbReference>
<dbReference type="InterPro" id="IPR002933">
    <property type="entry name" value="Peptidase_M20"/>
</dbReference>
<reference evidence="9 10" key="2">
    <citation type="submission" date="2008-10" db="EMBL/GenBank/DDBJ databases">
        <title>Draft genome sequence of Clostridium hiranonis (DSM 13275).</title>
        <authorList>
            <person name="Sudarsanam P."/>
            <person name="Ley R."/>
            <person name="Guruge J."/>
            <person name="Turnbaugh P.J."/>
            <person name="Mahowald M."/>
            <person name="Liep D."/>
            <person name="Gordon J."/>
        </authorList>
    </citation>
    <scope>NUCLEOTIDE SEQUENCE [LARGE SCALE GENOMIC DNA]</scope>
    <source>
        <strain evidence="9 10">DSM 13275</strain>
    </source>
</reference>
<dbReference type="InterPro" id="IPR010964">
    <property type="entry name" value="M20A_pepV-rel"/>
</dbReference>
<dbReference type="Gene3D" id="3.40.630.10">
    <property type="entry name" value="Zn peptidases"/>
    <property type="match status" value="1"/>
</dbReference>
<evidence type="ECO:0000256" key="2">
    <source>
        <dbReference type="ARBA" id="ARBA00006247"/>
    </source>
</evidence>
<keyword evidence="4" id="KW-0479">Metal-binding</keyword>
<evidence type="ECO:0000256" key="5">
    <source>
        <dbReference type="ARBA" id="ARBA00022801"/>
    </source>
</evidence>
<dbReference type="Gene3D" id="3.30.70.360">
    <property type="match status" value="2"/>
</dbReference>
<comment type="cofactor">
    <cofactor evidence="1">
        <name>Zn(2+)</name>
        <dbReference type="ChEBI" id="CHEBI:29105"/>
    </cofactor>
</comment>
<dbReference type="eggNOG" id="COG0624">
    <property type="taxonomic scope" value="Bacteria"/>
</dbReference>
<dbReference type="STRING" id="500633.CLOHIR_00544"/>
<accession>B6FXE5</accession>
<dbReference type="PANTHER" id="PTHR43808">
    <property type="entry name" value="ACETYLORNITHINE DEACETYLASE"/>
    <property type="match status" value="1"/>
</dbReference>
<dbReference type="RefSeq" id="WP_006439473.1">
    <property type="nucleotide sequence ID" value="NZ_DS995355.1"/>
</dbReference>
<dbReference type="GO" id="GO:0006508">
    <property type="term" value="P:proteolysis"/>
    <property type="evidence" value="ECO:0007669"/>
    <property type="project" value="UniProtKB-KW"/>
</dbReference>
<evidence type="ECO:0000256" key="8">
    <source>
        <dbReference type="ARBA" id="ARBA00023049"/>
    </source>
</evidence>
<protein>
    <submittedName>
        <fullName evidence="9">Putative phage prohead protease, HK97 family</fullName>
    </submittedName>
</protein>
<evidence type="ECO:0000313" key="9">
    <source>
        <dbReference type="EMBL" id="EEA85795.1"/>
    </source>
</evidence>
<evidence type="ECO:0000256" key="1">
    <source>
        <dbReference type="ARBA" id="ARBA00001947"/>
    </source>
</evidence>
<dbReference type="NCBIfam" id="TIGR01887">
    <property type="entry name" value="dipeptidaselike"/>
    <property type="match status" value="1"/>
</dbReference>
<evidence type="ECO:0000256" key="3">
    <source>
        <dbReference type="ARBA" id="ARBA00022670"/>
    </source>
</evidence>
<dbReference type="GO" id="GO:0008777">
    <property type="term" value="F:acetylornithine deacetylase activity"/>
    <property type="evidence" value="ECO:0007669"/>
    <property type="project" value="TreeGrafter"/>
</dbReference>
<organism evidence="9 10">
    <name type="scientific">Peptacetobacter hiranonis (strain DSM 13275 / JCM 10541 / KCTC 15199 / TO-931)</name>
    <name type="common">Clostridium hiranonis</name>
    <dbReference type="NCBI Taxonomy" id="500633"/>
    <lineage>
        <taxon>Bacteria</taxon>
        <taxon>Bacillati</taxon>
        <taxon>Bacillota</taxon>
        <taxon>Clostridia</taxon>
        <taxon>Peptostreptococcales</taxon>
        <taxon>Peptostreptococcaceae</taxon>
        <taxon>Peptacetobacter</taxon>
    </lineage>
</organism>
<dbReference type="HOGENOM" id="CLU_031786_0_0_9"/>
<comment type="similarity">
    <text evidence="2">Belongs to the peptidase M20A family.</text>
</comment>
<dbReference type="AlphaFoldDB" id="B6FXE5"/>
<reference evidence="9 10" key="1">
    <citation type="submission" date="2008-09" db="EMBL/GenBank/DDBJ databases">
        <authorList>
            <person name="Fulton L."/>
            <person name="Clifton S."/>
            <person name="Fulton B."/>
            <person name="Xu J."/>
            <person name="Minx P."/>
            <person name="Pepin K.H."/>
            <person name="Johnson M."/>
            <person name="Thiruvilangam P."/>
            <person name="Bhonagiri V."/>
            <person name="Nash W.E."/>
            <person name="Mardis E.R."/>
            <person name="Wilson R.K."/>
        </authorList>
    </citation>
    <scope>NUCLEOTIDE SEQUENCE [LARGE SCALE GENOMIC DNA]</scope>
    <source>
        <strain evidence="9 10">DSM 13275</strain>
    </source>
</reference>
<dbReference type="SUPFAM" id="SSF53187">
    <property type="entry name" value="Zn-dependent exopeptidases"/>
    <property type="match status" value="1"/>
</dbReference>
<evidence type="ECO:0000256" key="7">
    <source>
        <dbReference type="ARBA" id="ARBA00022997"/>
    </source>
</evidence>
<keyword evidence="10" id="KW-1185">Reference proteome</keyword>